<dbReference type="Proteomes" id="UP001165565">
    <property type="component" value="Unassembled WGS sequence"/>
</dbReference>
<dbReference type="InterPro" id="IPR002528">
    <property type="entry name" value="MATE_fam"/>
</dbReference>
<comment type="subcellular location">
    <subcellularLocation>
        <location evidence="1">Cell inner membrane</location>
        <topology evidence="1">Multi-pass membrane protein</topology>
    </subcellularLocation>
</comment>
<feature type="transmembrane region" description="Helical" evidence="10">
    <location>
        <begin position="24"/>
        <end position="50"/>
    </location>
</feature>
<sequence>MTAETLAPLTGSAPATARAELRALLTLAGPLVGANLLQMAVAAVDVIFVARLGTVELAAATLGVFMFNLLMYSTIGLTTAASPLIAAELGRRKHAVREVRRSFRMALWVGAAAAIVVMIILWNGERLLLLADQDPAVARRSGHFLHIILLGTFPAVAAGVMRTSAAALGRPGWAFGVTGMALAFSIVANWCLVFGNAGFPRLGLEGSALASVLSLSLMAIAYWLILHFDRRLRRYRLFGRWWRSEWSRFREIVRLGLPISLTWMAEGALFGGASLLMGVLGVKEVAAHAVALNIASLTFQVPLGIAQAATIRVGMGYGARNSEWIRRAGRIALAVGTGSMAISALTMWVAPRLLVSAYLDLGNPLNAPVVHLAVSYLAVAAVFQLVDGIQVVAAANLRGLQDTRVPMLVALFGYWVVGFGTAIVLGFRTPLAGVGIWMGLAAGLLVVSILLMWRWSARDRLGLTAAR</sequence>
<comment type="caution">
    <text evidence="11">The sequence shown here is derived from an EMBL/GenBank/DDBJ whole genome shotgun (WGS) entry which is preliminary data.</text>
</comment>
<dbReference type="CDD" id="cd13131">
    <property type="entry name" value="MATE_NorM_like"/>
    <property type="match status" value="1"/>
</dbReference>
<dbReference type="PANTHER" id="PTHR43298:SF2">
    <property type="entry name" value="FMN_FAD EXPORTER YEEO-RELATED"/>
    <property type="match status" value="1"/>
</dbReference>
<keyword evidence="8 10" id="KW-0472">Membrane</keyword>
<feature type="transmembrane region" description="Helical" evidence="10">
    <location>
        <begin position="105"/>
        <end position="123"/>
    </location>
</feature>
<feature type="transmembrane region" description="Helical" evidence="10">
    <location>
        <begin position="407"/>
        <end position="428"/>
    </location>
</feature>
<dbReference type="Pfam" id="PF01554">
    <property type="entry name" value="MatE"/>
    <property type="match status" value="2"/>
</dbReference>
<feature type="transmembrane region" description="Helical" evidence="10">
    <location>
        <begin position="286"/>
        <end position="310"/>
    </location>
</feature>
<feature type="transmembrane region" description="Helical" evidence="10">
    <location>
        <begin position="370"/>
        <end position="395"/>
    </location>
</feature>
<proteinExistence type="predicted"/>
<dbReference type="NCBIfam" id="TIGR00797">
    <property type="entry name" value="matE"/>
    <property type="match status" value="1"/>
</dbReference>
<evidence type="ECO:0000313" key="12">
    <source>
        <dbReference type="Proteomes" id="UP001165565"/>
    </source>
</evidence>
<dbReference type="EMBL" id="JANFAV010000006">
    <property type="protein sequence ID" value="MCW6535300.1"/>
    <property type="molecule type" value="Genomic_DNA"/>
</dbReference>
<dbReference type="GO" id="GO:0042910">
    <property type="term" value="F:xenobiotic transmembrane transporter activity"/>
    <property type="evidence" value="ECO:0007669"/>
    <property type="project" value="InterPro"/>
</dbReference>
<feature type="transmembrane region" description="Helical" evidence="10">
    <location>
        <begin position="62"/>
        <end position="85"/>
    </location>
</feature>
<feature type="transmembrane region" description="Helical" evidence="10">
    <location>
        <begin position="331"/>
        <end position="350"/>
    </location>
</feature>
<keyword evidence="5 10" id="KW-0812">Transmembrane</keyword>
<dbReference type="GO" id="GO:0006811">
    <property type="term" value="P:monoatomic ion transport"/>
    <property type="evidence" value="ECO:0007669"/>
    <property type="project" value="UniProtKB-KW"/>
</dbReference>
<dbReference type="InterPro" id="IPR048279">
    <property type="entry name" value="MdtK-like"/>
</dbReference>
<protein>
    <recommendedName>
        <fullName evidence="9">Multidrug-efflux transporter</fullName>
    </recommendedName>
</protein>
<evidence type="ECO:0000256" key="10">
    <source>
        <dbReference type="SAM" id="Phobius"/>
    </source>
</evidence>
<evidence type="ECO:0000313" key="11">
    <source>
        <dbReference type="EMBL" id="MCW6535300.1"/>
    </source>
</evidence>
<evidence type="ECO:0000256" key="1">
    <source>
        <dbReference type="ARBA" id="ARBA00004429"/>
    </source>
</evidence>
<evidence type="ECO:0000256" key="2">
    <source>
        <dbReference type="ARBA" id="ARBA00022448"/>
    </source>
</evidence>
<feature type="transmembrane region" description="Helical" evidence="10">
    <location>
        <begin position="434"/>
        <end position="453"/>
    </location>
</feature>
<keyword evidence="7" id="KW-0406">Ion transport</keyword>
<dbReference type="GO" id="GO:0015297">
    <property type="term" value="F:antiporter activity"/>
    <property type="evidence" value="ECO:0007669"/>
    <property type="project" value="UniProtKB-KW"/>
</dbReference>
<dbReference type="AlphaFoldDB" id="A0AA41Z857"/>
<evidence type="ECO:0000256" key="8">
    <source>
        <dbReference type="ARBA" id="ARBA00023136"/>
    </source>
</evidence>
<keyword evidence="6 10" id="KW-1133">Transmembrane helix</keyword>
<keyword evidence="3" id="KW-0050">Antiport</keyword>
<keyword evidence="4" id="KW-1003">Cell membrane</keyword>
<reference evidence="11" key="1">
    <citation type="submission" date="2022-06" db="EMBL/GenBank/DDBJ databases">
        <title>Sphingomonas sp. nov. isolated from rhizosphere soil of tomato.</title>
        <authorList>
            <person name="Dong H."/>
            <person name="Gao R."/>
        </authorList>
    </citation>
    <scope>NUCLEOTIDE SEQUENCE</scope>
    <source>
        <strain evidence="11">MMSM24</strain>
    </source>
</reference>
<organism evidence="11 12">
    <name type="scientific">Sphingomonas lycopersici</name>
    <dbReference type="NCBI Taxonomy" id="2951807"/>
    <lineage>
        <taxon>Bacteria</taxon>
        <taxon>Pseudomonadati</taxon>
        <taxon>Pseudomonadota</taxon>
        <taxon>Alphaproteobacteria</taxon>
        <taxon>Sphingomonadales</taxon>
        <taxon>Sphingomonadaceae</taxon>
        <taxon>Sphingomonas</taxon>
    </lineage>
</organism>
<evidence type="ECO:0000256" key="6">
    <source>
        <dbReference type="ARBA" id="ARBA00022989"/>
    </source>
</evidence>
<evidence type="ECO:0000256" key="3">
    <source>
        <dbReference type="ARBA" id="ARBA00022449"/>
    </source>
</evidence>
<feature type="transmembrane region" description="Helical" evidence="10">
    <location>
        <begin position="173"/>
        <end position="195"/>
    </location>
</feature>
<feature type="transmembrane region" description="Helical" evidence="10">
    <location>
        <begin position="255"/>
        <end position="280"/>
    </location>
</feature>
<dbReference type="GO" id="GO:0005886">
    <property type="term" value="C:plasma membrane"/>
    <property type="evidence" value="ECO:0007669"/>
    <property type="project" value="UniProtKB-SubCell"/>
</dbReference>
<feature type="transmembrane region" description="Helical" evidence="10">
    <location>
        <begin position="207"/>
        <end position="226"/>
    </location>
</feature>
<evidence type="ECO:0000256" key="5">
    <source>
        <dbReference type="ARBA" id="ARBA00022692"/>
    </source>
</evidence>
<evidence type="ECO:0000256" key="9">
    <source>
        <dbReference type="ARBA" id="ARBA00031636"/>
    </source>
</evidence>
<dbReference type="RefSeq" id="WP_179511982.1">
    <property type="nucleotide sequence ID" value="NZ_JANFAV010000006.1"/>
</dbReference>
<dbReference type="PIRSF" id="PIRSF006603">
    <property type="entry name" value="DinF"/>
    <property type="match status" value="1"/>
</dbReference>
<evidence type="ECO:0000256" key="7">
    <source>
        <dbReference type="ARBA" id="ARBA00023065"/>
    </source>
</evidence>
<gene>
    <name evidence="11" type="ORF">NEE01_10955</name>
</gene>
<name>A0AA41Z857_9SPHN</name>
<keyword evidence="12" id="KW-1185">Reference proteome</keyword>
<dbReference type="InterPro" id="IPR050222">
    <property type="entry name" value="MATE_MdtK"/>
</dbReference>
<accession>A0AA41Z857</accession>
<dbReference type="PANTHER" id="PTHR43298">
    <property type="entry name" value="MULTIDRUG RESISTANCE PROTEIN NORM-RELATED"/>
    <property type="match status" value="1"/>
</dbReference>
<keyword evidence="2" id="KW-0813">Transport</keyword>
<feature type="transmembrane region" description="Helical" evidence="10">
    <location>
        <begin position="143"/>
        <end position="161"/>
    </location>
</feature>
<evidence type="ECO:0000256" key="4">
    <source>
        <dbReference type="ARBA" id="ARBA00022475"/>
    </source>
</evidence>